<organism evidence="1 2">
    <name type="scientific">Streblomastix strix</name>
    <dbReference type="NCBI Taxonomy" id="222440"/>
    <lineage>
        <taxon>Eukaryota</taxon>
        <taxon>Metamonada</taxon>
        <taxon>Preaxostyla</taxon>
        <taxon>Oxymonadida</taxon>
        <taxon>Streblomastigidae</taxon>
        <taxon>Streblomastix</taxon>
    </lineage>
</organism>
<accession>A0A5J4VC22</accession>
<evidence type="ECO:0000313" key="2">
    <source>
        <dbReference type="Proteomes" id="UP000324800"/>
    </source>
</evidence>
<proteinExistence type="predicted"/>
<sequence length="71" mass="7633">MVEKSEQKRTINCSLTSINMENEVHQIGKSIVLCQLEGTVAQRTPKCQDVNDAICAVPAVGCLITASPGIF</sequence>
<name>A0A5J4VC22_9EUKA</name>
<protein>
    <submittedName>
        <fullName evidence="1">Uncharacterized protein</fullName>
    </submittedName>
</protein>
<dbReference type="Proteomes" id="UP000324800">
    <property type="component" value="Unassembled WGS sequence"/>
</dbReference>
<reference evidence="1 2" key="1">
    <citation type="submission" date="2019-03" db="EMBL/GenBank/DDBJ databases">
        <title>Single cell metagenomics reveals metabolic interactions within the superorganism composed of flagellate Streblomastix strix and complex community of Bacteroidetes bacteria on its surface.</title>
        <authorList>
            <person name="Treitli S.C."/>
            <person name="Kolisko M."/>
            <person name="Husnik F."/>
            <person name="Keeling P."/>
            <person name="Hampl V."/>
        </authorList>
    </citation>
    <scope>NUCLEOTIDE SEQUENCE [LARGE SCALE GENOMIC DNA]</scope>
    <source>
        <strain evidence="1">ST1C</strain>
    </source>
</reference>
<comment type="caution">
    <text evidence="1">The sequence shown here is derived from an EMBL/GenBank/DDBJ whole genome shotgun (WGS) entry which is preliminary data.</text>
</comment>
<dbReference type="AlphaFoldDB" id="A0A5J4VC22"/>
<dbReference type="EMBL" id="SNRW01008150">
    <property type="protein sequence ID" value="KAA6380001.1"/>
    <property type="molecule type" value="Genomic_DNA"/>
</dbReference>
<gene>
    <name evidence="1" type="ORF">EZS28_024473</name>
</gene>
<evidence type="ECO:0000313" key="1">
    <source>
        <dbReference type="EMBL" id="KAA6380001.1"/>
    </source>
</evidence>